<dbReference type="KEGG" id="ttt:THITE_2128272"/>
<evidence type="ECO:0000313" key="2">
    <source>
        <dbReference type="Proteomes" id="UP000008181"/>
    </source>
</evidence>
<sequence length="182" mass="20577">MALAGSLSEPGKPIYWTDDKVKRDVVAAWIPRMKLNETKKHQTWEDKPSFFTYAEIYFAAEYFGLEHLKAGMVRCVEELSRRVVALGDEPHCAHCPYFRAARRDSRAAAAAEWEAQQHLASFLDAVVSVEEHPWSARIQKAVYDAGDRMKTQLVRLPAFRDFVERYPGGKGFARAIGLGGCI</sequence>
<dbReference type="Proteomes" id="UP000008181">
    <property type="component" value="Chromosome 2"/>
</dbReference>
<dbReference type="HOGENOM" id="CLU_1517697_0_0_1"/>
<dbReference type="RefSeq" id="XP_003652506.1">
    <property type="nucleotide sequence ID" value="XM_003652458.1"/>
</dbReference>
<name>G2R587_THETT</name>
<reference evidence="1 2" key="1">
    <citation type="journal article" date="2011" name="Nat. Biotechnol.">
        <title>Comparative genomic analysis of the thermophilic biomass-degrading fungi Myceliophthora thermophila and Thielavia terrestris.</title>
        <authorList>
            <person name="Berka R.M."/>
            <person name="Grigoriev I.V."/>
            <person name="Otillar R."/>
            <person name="Salamov A."/>
            <person name="Grimwood J."/>
            <person name="Reid I."/>
            <person name="Ishmael N."/>
            <person name="John T."/>
            <person name="Darmond C."/>
            <person name="Moisan M.-C."/>
            <person name="Henrissat B."/>
            <person name="Coutinho P.M."/>
            <person name="Lombard V."/>
            <person name="Natvig D.O."/>
            <person name="Lindquist E."/>
            <person name="Schmutz J."/>
            <person name="Lucas S."/>
            <person name="Harris P."/>
            <person name="Powlowski J."/>
            <person name="Bellemare A."/>
            <person name="Taylor D."/>
            <person name="Butler G."/>
            <person name="de Vries R.P."/>
            <person name="Allijn I.E."/>
            <person name="van den Brink J."/>
            <person name="Ushinsky S."/>
            <person name="Storms R."/>
            <person name="Powell A.J."/>
            <person name="Paulsen I.T."/>
            <person name="Elbourne L.D.H."/>
            <person name="Baker S.E."/>
            <person name="Magnuson J."/>
            <person name="LaBoissiere S."/>
            <person name="Clutterbuck A.J."/>
            <person name="Martinez D."/>
            <person name="Wogulis M."/>
            <person name="de Leon A.L."/>
            <person name="Rey M.W."/>
            <person name="Tsang A."/>
        </authorList>
    </citation>
    <scope>NUCLEOTIDE SEQUENCE [LARGE SCALE GENOMIC DNA]</scope>
    <source>
        <strain evidence="2">ATCC 38088 / NRRL 8126</strain>
    </source>
</reference>
<keyword evidence="2" id="KW-1185">Reference proteome</keyword>
<accession>G2R587</accession>
<dbReference type="OrthoDB" id="6359816at2759"/>
<dbReference type="eggNOG" id="ENOG502RJAM">
    <property type="taxonomic scope" value="Eukaryota"/>
</dbReference>
<organism evidence="1 2">
    <name type="scientific">Thermothielavioides terrestris (strain ATCC 38088 / NRRL 8126)</name>
    <name type="common">Thielavia terrestris</name>
    <dbReference type="NCBI Taxonomy" id="578455"/>
    <lineage>
        <taxon>Eukaryota</taxon>
        <taxon>Fungi</taxon>
        <taxon>Dikarya</taxon>
        <taxon>Ascomycota</taxon>
        <taxon>Pezizomycotina</taxon>
        <taxon>Sordariomycetes</taxon>
        <taxon>Sordariomycetidae</taxon>
        <taxon>Sordariales</taxon>
        <taxon>Chaetomiaceae</taxon>
        <taxon>Thermothielavioides</taxon>
        <taxon>Thermothielavioides terrestris</taxon>
    </lineage>
</organism>
<gene>
    <name evidence="1" type="ORF">THITE_2128272</name>
</gene>
<protein>
    <submittedName>
        <fullName evidence="1">Uncharacterized protein</fullName>
    </submittedName>
</protein>
<dbReference type="GeneID" id="11520955"/>
<evidence type="ECO:0000313" key="1">
    <source>
        <dbReference type="EMBL" id="AEO66170.1"/>
    </source>
</evidence>
<dbReference type="EMBL" id="CP003010">
    <property type="protein sequence ID" value="AEO66170.1"/>
    <property type="molecule type" value="Genomic_DNA"/>
</dbReference>
<dbReference type="AlphaFoldDB" id="G2R587"/>
<proteinExistence type="predicted"/>